<dbReference type="AlphaFoldDB" id="X0TVW8"/>
<gene>
    <name evidence="1" type="ORF">S01H1_30402</name>
</gene>
<proteinExistence type="predicted"/>
<organism evidence="1">
    <name type="scientific">marine sediment metagenome</name>
    <dbReference type="NCBI Taxonomy" id="412755"/>
    <lineage>
        <taxon>unclassified sequences</taxon>
        <taxon>metagenomes</taxon>
        <taxon>ecological metagenomes</taxon>
    </lineage>
</organism>
<dbReference type="EMBL" id="BARS01018709">
    <property type="protein sequence ID" value="GAF97394.1"/>
    <property type="molecule type" value="Genomic_DNA"/>
</dbReference>
<dbReference type="InterPro" id="IPR029046">
    <property type="entry name" value="LolA/LolB/LppX"/>
</dbReference>
<name>X0TVW8_9ZZZZ</name>
<sequence length="276" mass="29798">RSIKIAGSAAVAAAIVTAAIVLVVRGGSTVVMAAVLEQLQTQSYEFEMEVTTNEGGPASVTGMVLEPGRMRLTQQSGAAMFACIIDDDAGQSLILIEQFKAAYRLDREEARSIGGLNFLILPGRSISDLWNLKAEDETELGRKNIDGKSAEGFRVTQEEEEHTQTITVWADAKTGHPLEVEILVESHQGQYVELTLSDFQVVSEPDPALFSTELPAGYTLANRQTLEQLGTESAPTTSTADDTTDQARRVVDAIAAWADGKRQKAVELLMAVDWGD</sequence>
<accession>X0TVW8</accession>
<dbReference type="Gene3D" id="2.50.20.10">
    <property type="entry name" value="Lipoprotein localisation LolA/LolB/LppX"/>
    <property type="match status" value="1"/>
</dbReference>
<protein>
    <submittedName>
        <fullName evidence="1">Uncharacterized protein</fullName>
    </submittedName>
</protein>
<comment type="caution">
    <text evidence="1">The sequence shown here is derived from an EMBL/GenBank/DDBJ whole genome shotgun (WGS) entry which is preliminary data.</text>
</comment>
<dbReference type="SUPFAM" id="SSF89392">
    <property type="entry name" value="Prokaryotic lipoproteins and lipoprotein localization factors"/>
    <property type="match status" value="1"/>
</dbReference>
<feature type="non-terminal residue" evidence="1">
    <location>
        <position position="1"/>
    </location>
</feature>
<evidence type="ECO:0000313" key="1">
    <source>
        <dbReference type="EMBL" id="GAF97394.1"/>
    </source>
</evidence>
<feature type="non-terminal residue" evidence="1">
    <location>
        <position position="276"/>
    </location>
</feature>
<reference evidence="1" key="1">
    <citation type="journal article" date="2014" name="Front. Microbiol.">
        <title>High frequency of phylogenetically diverse reductive dehalogenase-homologous genes in deep subseafloor sedimentary metagenomes.</title>
        <authorList>
            <person name="Kawai M."/>
            <person name="Futagami T."/>
            <person name="Toyoda A."/>
            <person name="Takaki Y."/>
            <person name="Nishi S."/>
            <person name="Hori S."/>
            <person name="Arai W."/>
            <person name="Tsubouchi T."/>
            <person name="Morono Y."/>
            <person name="Uchiyama I."/>
            <person name="Ito T."/>
            <person name="Fujiyama A."/>
            <person name="Inagaki F."/>
            <person name="Takami H."/>
        </authorList>
    </citation>
    <scope>NUCLEOTIDE SEQUENCE</scope>
    <source>
        <strain evidence="1">Expedition CK06-06</strain>
    </source>
</reference>